<feature type="domain" description="GIY-YIG" evidence="2">
    <location>
        <begin position="1"/>
        <end position="77"/>
    </location>
</feature>
<protein>
    <submittedName>
        <fullName evidence="3">GIY-YIG nuclease superfamily protein</fullName>
    </submittedName>
</protein>
<dbReference type="PANTHER" id="PTHR34477:SF5">
    <property type="entry name" value="BSL5627 PROTEIN"/>
    <property type="match status" value="1"/>
</dbReference>
<dbReference type="RefSeq" id="WP_082444468.1">
    <property type="nucleotide sequence ID" value="NZ_CXST01000001.1"/>
</dbReference>
<dbReference type="EMBL" id="CXST01000001">
    <property type="protein sequence ID" value="CTQ43191.1"/>
    <property type="molecule type" value="Genomic_DNA"/>
</dbReference>
<dbReference type="AlphaFoldDB" id="A0A0M6Y2F6"/>
<keyword evidence="4" id="KW-1185">Reference proteome</keyword>
<dbReference type="CDD" id="cd10448">
    <property type="entry name" value="GIY-YIG_unchar_3"/>
    <property type="match status" value="1"/>
</dbReference>
<dbReference type="SUPFAM" id="SSF82771">
    <property type="entry name" value="GIY-YIG endonuclease"/>
    <property type="match status" value="1"/>
</dbReference>
<dbReference type="InterPro" id="IPR035901">
    <property type="entry name" value="GIY-YIG_endonuc_sf"/>
</dbReference>
<evidence type="ECO:0000313" key="4">
    <source>
        <dbReference type="Proteomes" id="UP000048926"/>
    </source>
</evidence>
<dbReference type="Proteomes" id="UP000048926">
    <property type="component" value="Unassembled WGS sequence"/>
</dbReference>
<dbReference type="InterPro" id="IPR000305">
    <property type="entry name" value="GIY-YIG_endonuc"/>
</dbReference>
<accession>A0A0M6Y2F6</accession>
<gene>
    <name evidence="3" type="ORF">LAL4801_01627</name>
</gene>
<reference evidence="4" key="1">
    <citation type="submission" date="2015-07" db="EMBL/GenBank/DDBJ databases">
        <authorList>
            <person name="Rodrigo-Torres Lidia"/>
            <person name="Arahal R.David."/>
        </authorList>
    </citation>
    <scope>NUCLEOTIDE SEQUENCE [LARGE SCALE GENOMIC DNA]</scope>
    <source>
        <strain evidence="4">CECT 4801</strain>
    </source>
</reference>
<evidence type="ECO:0000313" key="3">
    <source>
        <dbReference type="EMBL" id="CTQ43191.1"/>
    </source>
</evidence>
<dbReference type="Pfam" id="PF01541">
    <property type="entry name" value="GIY-YIG"/>
    <property type="match status" value="1"/>
</dbReference>
<dbReference type="InterPro" id="IPR050190">
    <property type="entry name" value="UPF0213_domain"/>
</dbReference>
<organism evidence="3 4">
    <name type="scientific">Roseibium aggregatum</name>
    <dbReference type="NCBI Taxonomy" id="187304"/>
    <lineage>
        <taxon>Bacteria</taxon>
        <taxon>Pseudomonadati</taxon>
        <taxon>Pseudomonadota</taxon>
        <taxon>Alphaproteobacteria</taxon>
        <taxon>Hyphomicrobiales</taxon>
        <taxon>Stappiaceae</taxon>
        <taxon>Roseibium</taxon>
    </lineage>
</organism>
<proteinExistence type="inferred from homology"/>
<evidence type="ECO:0000256" key="1">
    <source>
        <dbReference type="ARBA" id="ARBA00007435"/>
    </source>
</evidence>
<sequence>MTYYVYILASRMNGTLYIGVTNDLSRRVEEHRGGAGGDFTRKHGIGNLVFAEAFDDVSEAIAMGKRLKKWRRSWKVQLIEKSNPEWHDLMAPYPRCHPGRAARDPGPTRLQSV</sequence>
<comment type="similarity">
    <text evidence="1">Belongs to the UPF0213 family.</text>
</comment>
<dbReference type="PROSITE" id="PS50164">
    <property type="entry name" value="GIY_YIG"/>
    <property type="match status" value="1"/>
</dbReference>
<dbReference type="OrthoDB" id="287318at2"/>
<dbReference type="Gene3D" id="3.40.1440.10">
    <property type="entry name" value="GIY-YIG endonuclease"/>
    <property type="match status" value="1"/>
</dbReference>
<dbReference type="PANTHER" id="PTHR34477">
    <property type="entry name" value="UPF0213 PROTEIN YHBQ"/>
    <property type="match status" value="1"/>
</dbReference>
<name>A0A0M6Y2F6_9HYPH</name>
<evidence type="ECO:0000259" key="2">
    <source>
        <dbReference type="PROSITE" id="PS50164"/>
    </source>
</evidence>